<proteinExistence type="predicted"/>
<dbReference type="Proteomes" id="UP000008022">
    <property type="component" value="Unassembled WGS sequence"/>
</dbReference>
<reference evidence="1" key="2">
    <citation type="submission" date="2015-06" db="UniProtKB">
        <authorList>
            <consortium name="EnsemblPlants"/>
        </authorList>
    </citation>
    <scope>IDENTIFICATION</scope>
</reference>
<dbReference type="HOGENOM" id="CLU_2675390_0_0_1"/>
<dbReference type="Gramene" id="ORUFI11G01840.2">
    <property type="protein sequence ID" value="ORUFI11G01840.2"/>
    <property type="gene ID" value="ORUFI11G01840"/>
</dbReference>
<name>A0A0E0R3Q7_ORYRU</name>
<dbReference type="EnsemblPlants" id="ORUFI11G01840.2">
    <property type="protein sequence ID" value="ORUFI11G01840.2"/>
    <property type="gene ID" value="ORUFI11G01840"/>
</dbReference>
<protein>
    <submittedName>
        <fullName evidence="1">Uncharacterized protein</fullName>
    </submittedName>
</protein>
<evidence type="ECO:0000313" key="2">
    <source>
        <dbReference type="Proteomes" id="UP000008022"/>
    </source>
</evidence>
<keyword evidence="2" id="KW-1185">Reference proteome</keyword>
<sequence length="81" mass="9161">MTPDDMAATCSMKCPIYQKENKGAVTVTSTFRAFRHAEQPALRTLLAPEKRLLVRSGTEDWTEAYNLFKEQGIKDLVVNVK</sequence>
<reference evidence="2" key="1">
    <citation type="submission" date="2013-06" db="EMBL/GenBank/DDBJ databases">
        <authorList>
            <person name="Zhao Q."/>
        </authorList>
    </citation>
    <scope>NUCLEOTIDE SEQUENCE</scope>
    <source>
        <strain evidence="2">cv. W1943</strain>
    </source>
</reference>
<accession>A0A0E0R3Q7</accession>
<evidence type="ECO:0000313" key="1">
    <source>
        <dbReference type="EnsemblPlants" id="ORUFI11G01840.2"/>
    </source>
</evidence>
<dbReference type="AlphaFoldDB" id="A0A0E0R3Q7"/>
<organism evidence="1 2">
    <name type="scientific">Oryza rufipogon</name>
    <name type="common">Brownbeard rice</name>
    <name type="synonym">Asian wild rice</name>
    <dbReference type="NCBI Taxonomy" id="4529"/>
    <lineage>
        <taxon>Eukaryota</taxon>
        <taxon>Viridiplantae</taxon>
        <taxon>Streptophyta</taxon>
        <taxon>Embryophyta</taxon>
        <taxon>Tracheophyta</taxon>
        <taxon>Spermatophyta</taxon>
        <taxon>Magnoliopsida</taxon>
        <taxon>Liliopsida</taxon>
        <taxon>Poales</taxon>
        <taxon>Poaceae</taxon>
        <taxon>BOP clade</taxon>
        <taxon>Oryzoideae</taxon>
        <taxon>Oryzeae</taxon>
        <taxon>Oryzinae</taxon>
        <taxon>Oryza</taxon>
    </lineage>
</organism>